<accession>A0A095CFF7</accession>
<reference evidence="6" key="1">
    <citation type="journal article" date="2012" name="Nat. Genet.">
        <title>Whole-genome sequence of Schistosoma haematobium.</title>
        <authorList>
            <person name="Young N.D."/>
            <person name="Jex A.R."/>
            <person name="Li B."/>
            <person name="Liu S."/>
            <person name="Yang L."/>
            <person name="Xiong Z."/>
            <person name="Li Y."/>
            <person name="Cantacessi C."/>
            <person name="Hall R.S."/>
            <person name="Xu X."/>
            <person name="Chen F."/>
            <person name="Wu X."/>
            <person name="Zerlotini A."/>
            <person name="Oliveira G."/>
            <person name="Hofmann A."/>
            <person name="Zhang G."/>
            <person name="Fang X."/>
            <person name="Kang Y."/>
            <person name="Campbell B.E."/>
            <person name="Loukas A."/>
            <person name="Ranganathan S."/>
            <person name="Rollinson D."/>
            <person name="Rinaldi G."/>
            <person name="Brindley P.J."/>
            <person name="Yang H."/>
            <person name="Wang J."/>
            <person name="Wang J."/>
            <person name="Gasser R.B."/>
        </authorList>
    </citation>
    <scope>NUCLEOTIDE SEQUENCE [LARGE SCALE GENOMIC DNA]</scope>
</reference>
<dbReference type="InterPro" id="IPR050117">
    <property type="entry name" value="MAPK"/>
</dbReference>
<evidence type="ECO:0000313" key="6">
    <source>
        <dbReference type="EMBL" id="KGB41628.1"/>
    </source>
</evidence>
<evidence type="ECO:0000256" key="4">
    <source>
        <dbReference type="ARBA" id="ARBA00022777"/>
    </source>
</evidence>
<keyword evidence="1" id="KW-0723">Serine/threonine-protein kinase</keyword>
<dbReference type="PANTHER" id="PTHR24055">
    <property type="entry name" value="MITOGEN-ACTIVATED PROTEIN KINASE"/>
    <property type="match status" value="1"/>
</dbReference>
<evidence type="ECO:0000256" key="2">
    <source>
        <dbReference type="ARBA" id="ARBA00022679"/>
    </source>
</evidence>
<keyword evidence="3" id="KW-0547">Nucleotide-binding</keyword>
<sequence length="113" mass="12834">MITLITDIDQLNLILQVLGSPSKEDFETIVNLKARAYLESLPHRTKVPWKQLYPYASESALDLLDKLLCFVPSRRITVEDALAHPYLEQYYDPTDEVSSYASNVLNVVSSDCL</sequence>
<dbReference type="SUPFAM" id="SSF56112">
    <property type="entry name" value="Protein kinase-like (PK-like)"/>
    <property type="match status" value="1"/>
</dbReference>
<dbReference type="STRING" id="6185.A0A095CFF7"/>
<evidence type="ECO:0000256" key="3">
    <source>
        <dbReference type="ARBA" id="ARBA00022741"/>
    </source>
</evidence>
<keyword evidence="2" id="KW-0808">Transferase</keyword>
<dbReference type="AlphaFoldDB" id="A0A095CFF7"/>
<proteinExistence type="predicted"/>
<dbReference type="FunFam" id="1.10.510.10:FF:000624">
    <property type="entry name" value="Mitogen-activated protein kinase"/>
    <property type="match status" value="1"/>
</dbReference>
<dbReference type="GO" id="GO:0004674">
    <property type="term" value="F:protein serine/threonine kinase activity"/>
    <property type="evidence" value="ECO:0007669"/>
    <property type="project" value="UniProtKB-KW"/>
</dbReference>
<name>A0A095CFF7_SCHHA</name>
<keyword evidence="4 6" id="KW-0418">Kinase</keyword>
<evidence type="ECO:0000256" key="5">
    <source>
        <dbReference type="ARBA" id="ARBA00022840"/>
    </source>
</evidence>
<keyword evidence="5" id="KW-0067">ATP-binding</keyword>
<evidence type="ECO:0000256" key="1">
    <source>
        <dbReference type="ARBA" id="ARBA00022527"/>
    </source>
</evidence>
<dbReference type="GO" id="GO:0005524">
    <property type="term" value="F:ATP binding"/>
    <property type="evidence" value="ECO:0007669"/>
    <property type="project" value="UniProtKB-KW"/>
</dbReference>
<gene>
    <name evidence="6" type="ORF">MS3_10172</name>
</gene>
<dbReference type="InterPro" id="IPR011009">
    <property type="entry name" value="Kinase-like_dom_sf"/>
</dbReference>
<protein>
    <submittedName>
        <fullName evidence="6">Mitogen-activated protein kinase 1</fullName>
    </submittedName>
</protein>
<organism evidence="6">
    <name type="scientific">Schistosoma haematobium</name>
    <name type="common">Blood fluke</name>
    <dbReference type="NCBI Taxonomy" id="6185"/>
    <lineage>
        <taxon>Eukaryota</taxon>
        <taxon>Metazoa</taxon>
        <taxon>Spiralia</taxon>
        <taxon>Lophotrochozoa</taxon>
        <taxon>Platyhelminthes</taxon>
        <taxon>Trematoda</taxon>
        <taxon>Digenea</taxon>
        <taxon>Strigeidida</taxon>
        <taxon>Schistosomatoidea</taxon>
        <taxon>Schistosomatidae</taxon>
        <taxon>Schistosoma</taxon>
    </lineage>
</organism>
<dbReference type="EMBL" id="KL252009">
    <property type="protein sequence ID" value="KGB41628.1"/>
    <property type="molecule type" value="Genomic_DNA"/>
</dbReference>
<dbReference type="Gene3D" id="1.10.510.10">
    <property type="entry name" value="Transferase(Phosphotransferase) domain 1"/>
    <property type="match status" value="1"/>
</dbReference>